<dbReference type="Proteomes" id="UP000204551">
    <property type="component" value="Chromosome"/>
</dbReference>
<reference evidence="3 4" key="1">
    <citation type="submission" date="2017-07" db="EMBL/GenBank/DDBJ databases">
        <title>Genome Sequence of Arenibacter algicola Strain SMS7 Isolated from a culture of the Diatom Skeletonema marinoi.</title>
        <authorList>
            <person name="Topel M."/>
            <person name="Pinder M.I.M."/>
            <person name="Johansson O.N."/>
            <person name="Kourtchenko O."/>
            <person name="Godhe A."/>
            <person name="Clarke A.K."/>
        </authorList>
    </citation>
    <scope>NUCLEOTIDE SEQUENCE [LARGE SCALE GENOMIC DNA]</scope>
    <source>
        <strain evidence="3 4">SMS7</strain>
    </source>
</reference>
<dbReference type="RefSeq" id="WP_093980181.1">
    <property type="nucleotide sequence ID" value="NZ_CP022515.1"/>
</dbReference>
<dbReference type="InterPro" id="IPR019861">
    <property type="entry name" value="PorP/SprF_Bacteroidetes"/>
</dbReference>
<dbReference type="NCBIfam" id="TIGR03519">
    <property type="entry name" value="T9SS_PorP_fam"/>
    <property type="match status" value="1"/>
</dbReference>
<gene>
    <name evidence="3" type="ORF">AREALGSMS7_04631</name>
</gene>
<dbReference type="Pfam" id="PF11751">
    <property type="entry name" value="PorP_SprF"/>
    <property type="match status" value="1"/>
</dbReference>
<sequence>MDKKYAIYAILFAVLFSHAQEVALPTDLRQHNLTEFNASLFNPVFSLDRNNPESIAWWSRYQWQTIDGDPTSIFLNYSRKINTQSSIGVGFVQNNTGVFLNTGGVLNYAYAFDFGSNMQLSVGLNVFGYNSEIADDRYNPNPEILLPQLELSKNAFIMQFAPGVRFSVDGFSVGFTAENLFDYNFSTNKSASASDEKIYMGMIDYRLPLTLLSGADNAYLLPMLYVKSVPYGDTQVGLNALLSSNKFWLQGGYNSFYGISGGLGGRFFKHLSLGALIEYGLDAEIKDQDPSFEIIAAYTLSSPDARKKVVGFEEDEVPVELEKTEDVIPLEDGDRIAEEEKMQKELSKAEALAQKNALKKEKKQKRVRGRKKKALAEELRVAQELAEAKRLKEEQEAAALAKAIQMKEQKRLDSIKAIELALAKKIQDDLDMIAARKKAGKAVTQGHYEEVEKLQGQKAGFYLIGNVYGTSRYRDIFVESLKKKGIDAKYFYLEKTKWDYVYLERFDTLSEAEAARDNKFNGKYAEKTWIFRIIGD</sequence>
<evidence type="ECO:0000256" key="1">
    <source>
        <dbReference type="SAM" id="Coils"/>
    </source>
</evidence>
<feature type="coiled-coil region" evidence="1">
    <location>
        <begin position="341"/>
        <end position="396"/>
    </location>
</feature>
<dbReference type="STRING" id="616991.GCA_000733925_02817"/>
<feature type="chain" id="PRO_5012284794" evidence="2">
    <location>
        <begin position="20"/>
        <end position="536"/>
    </location>
</feature>
<dbReference type="EMBL" id="CP022515">
    <property type="protein sequence ID" value="ASO08025.1"/>
    <property type="molecule type" value="Genomic_DNA"/>
</dbReference>
<keyword evidence="1" id="KW-0175">Coiled coil</keyword>
<proteinExistence type="predicted"/>
<dbReference type="eggNOG" id="COG3064">
    <property type="taxonomic scope" value="Bacteria"/>
</dbReference>
<keyword evidence="2" id="KW-0732">Signal</keyword>
<dbReference type="KEGG" id="aalg:AREALGSMS7_04631"/>
<evidence type="ECO:0000313" key="3">
    <source>
        <dbReference type="EMBL" id="ASO08025.1"/>
    </source>
</evidence>
<feature type="signal peptide" evidence="2">
    <location>
        <begin position="1"/>
        <end position="19"/>
    </location>
</feature>
<organism evidence="3 4">
    <name type="scientific">Arenibacter algicola</name>
    <dbReference type="NCBI Taxonomy" id="616991"/>
    <lineage>
        <taxon>Bacteria</taxon>
        <taxon>Pseudomonadati</taxon>
        <taxon>Bacteroidota</taxon>
        <taxon>Flavobacteriia</taxon>
        <taxon>Flavobacteriales</taxon>
        <taxon>Flavobacteriaceae</taxon>
        <taxon>Arenibacter</taxon>
    </lineage>
</organism>
<name>A0A221V364_9FLAO</name>
<accession>A0A221V364</accession>
<evidence type="ECO:0000256" key="2">
    <source>
        <dbReference type="SAM" id="SignalP"/>
    </source>
</evidence>
<evidence type="ECO:0000313" key="4">
    <source>
        <dbReference type="Proteomes" id="UP000204551"/>
    </source>
</evidence>
<protein>
    <submittedName>
        <fullName evidence="3">Type IX secretion system membrane protein PorP/SprF</fullName>
    </submittedName>
</protein>
<dbReference type="AlphaFoldDB" id="A0A221V364"/>